<dbReference type="EMBL" id="CAQQ02129659">
    <property type="status" value="NOT_ANNOTATED_CDS"/>
    <property type="molecule type" value="Genomic_DNA"/>
</dbReference>
<evidence type="ECO:0000313" key="6">
    <source>
        <dbReference type="Proteomes" id="UP000015102"/>
    </source>
</evidence>
<reference evidence="6" key="1">
    <citation type="submission" date="2013-02" db="EMBL/GenBank/DDBJ databases">
        <authorList>
            <person name="Hughes D."/>
        </authorList>
    </citation>
    <scope>NUCLEOTIDE SEQUENCE</scope>
    <source>
        <strain>Durham</strain>
        <strain evidence="6">NC isolate 2 -- Noor lab</strain>
    </source>
</reference>
<dbReference type="Proteomes" id="UP000015102">
    <property type="component" value="Unassembled WGS sequence"/>
</dbReference>
<comment type="similarity">
    <text evidence="1">Belongs to the type-B carboxylesterase/lipase family.</text>
</comment>
<evidence type="ECO:0000256" key="1">
    <source>
        <dbReference type="ARBA" id="ARBA00005964"/>
    </source>
</evidence>
<accession>T1H5D0</accession>
<dbReference type="InterPro" id="IPR029058">
    <property type="entry name" value="AB_hydrolase_fold"/>
</dbReference>
<feature type="compositionally biased region" description="Polar residues" evidence="3">
    <location>
        <begin position="40"/>
        <end position="49"/>
    </location>
</feature>
<dbReference type="Pfam" id="PF00135">
    <property type="entry name" value="COesterase"/>
    <property type="match status" value="1"/>
</dbReference>
<evidence type="ECO:0000313" key="5">
    <source>
        <dbReference type="EnsemblMetazoa" id="MESCA011507-PA"/>
    </source>
</evidence>
<dbReference type="SUPFAM" id="SSF53474">
    <property type="entry name" value="alpha/beta-Hydrolases"/>
    <property type="match status" value="1"/>
</dbReference>
<feature type="domain" description="Carboxylesterase type B" evidence="4">
    <location>
        <begin position="49"/>
        <end position="107"/>
    </location>
</feature>
<dbReference type="Gene3D" id="3.40.50.1820">
    <property type="entry name" value="alpha/beta hydrolase"/>
    <property type="match status" value="1"/>
</dbReference>
<dbReference type="EnsemblMetazoa" id="MESCA011507-RA">
    <property type="protein sequence ID" value="MESCA011507-PA"/>
    <property type="gene ID" value="MESCA011507"/>
</dbReference>
<reference evidence="5" key="2">
    <citation type="submission" date="2015-06" db="UniProtKB">
        <authorList>
            <consortium name="EnsemblMetazoa"/>
        </authorList>
    </citation>
    <scope>IDENTIFICATION</scope>
</reference>
<dbReference type="InterPro" id="IPR051093">
    <property type="entry name" value="Neuroligin/BSAL"/>
</dbReference>
<dbReference type="PANTHER" id="PTHR43903">
    <property type="entry name" value="NEUROLIGIN"/>
    <property type="match status" value="1"/>
</dbReference>
<sequence length="108" mass="11671">MVAERIFFVICFLCEKEGGGVNSGGSSHSRSSSNSNSNNEQLPPHQQSTRIVHTRNGAISGVILQLEGRHLDSVEAFRGIPYASPPVGVHRFMPPVSAAQWSGVRRAD</sequence>
<protein>
    <recommendedName>
        <fullName evidence="4">Carboxylesterase type B domain-containing protein</fullName>
    </recommendedName>
</protein>
<dbReference type="AlphaFoldDB" id="T1H5D0"/>
<feature type="region of interest" description="Disordered" evidence="3">
    <location>
        <begin position="19"/>
        <end position="49"/>
    </location>
</feature>
<dbReference type="STRING" id="36166.T1H5D0"/>
<evidence type="ECO:0000259" key="4">
    <source>
        <dbReference type="Pfam" id="PF00135"/>
    </source>
</evidence>
<dbReference type="HOGENOM" id="CLU_2203568_0_0_1"/>
<proteinExistence type="inferred from homology"/>
<dbReference type="InterPro" id="IPR002018">
    <property type="entry name" value="CarbesteraseB"/>
</dbReference>
<evidence type="ECO:0000256" key="2">
    <source>
        <dbReference type="ARBA" id="ARBA00023180"/>
    </source>
</evidence>
<evidence type="ECO:0000256" key="3">
    <source>
        <dbReference type="SAM" id="MobiDB-lite"/>
    </source>
</evidence>
<organism evidence="5 6">
    <name type="scientific">Megaselia scalaris</name>
    <name type="common">Humpbacked fly</name>
    <name type="synonym">Phora scalaris</name>
    <dbReference type="NCBI Taxonomy" id="36166"/>
    <lineage>
        <taxon>Eukaryota</taxon>
        <taxon>Metazoa</taxon>
        <taxon>Ecdysozoa</taxon>
        <taxon>Arthropoda</taxon>
        <taxon>Hexapoda</taxon>
        <taxon>Insecta</taxon>
        <taxon>Pterygota</taxon>
        <taxon>Neoptera</taxon>
        <taxon>Endopterygota</taxon>
        <taxon>Diptera</taxon>
        <taxon>Brachycera</taxon>
        <taxon>Muscomorpha</taxon>
        <taxon>Platypezoidea</taxon>
        <taxon>Phoridae</taxon>
        <taxon>Megaseliini</taxon>
        <taxon>Megaselia</taxon>
    </lineage>
</organism>
<name>T1H5D0_MEGSC</name>
<feature type="compositionally biased region" description="Low complexity" evidence="3">
    <location>
        <begin position="24"/>
        <end position="39"/>
    </location>
</feature>
<keyword evidence="2" id="KW-0325">Glycoprotein</keyword>
<keyword evidence="6" id="KW-1185">Reference proteome</keyword>